<protein>
    <submittedName>
        <fullName evidence="9">ComEC family competence protein</fullName>
    </submittedName>
</protein>
<feature type="transmembrane region" description="Helical" evidence="6">
    <location>
        <begin position="394"/>
        <end position="413"/>
    </location>
</feature>
<reference evidence="9 10" key="1">
    <citation type="submission" date="2018-12" db="EMBL/GenBank/DDBJ databases">
        <authorList>
            <person name="Lunina O.N."/>
            <person name="Grouzdev D.S."/>
            <person name="Gorlenko V.M."/>
            <person name="Savvichev A.S."/>
        </authorList>
    </citation>
    <scope>NUCLEOTIDE SEQUENCE [LARGE SCALE GENOMIC DNA]</scope>
    <source>
        <strain evidence="9 10">BrKhr-17</strain>
    </source>
</reference>
<keyword evidence="3 6" id="KW-0812">Transmembrane</keyword>
<keyword evidence="2" id="KW-1003">Cell membrane</keyword>
<feature type="transmembrane region" description="Helical" evidence="6">
    <location>
        <begin position="434"/>
        <end position="457"/>
    </location>
</feature>
<feature type="domain" description="DUF4131" evidence="8">
    <location>
        <begin position="59"/>
        <end position="233"/>
    </location>
</feature>
<dbReference type="InterPro" id="IPR052159">
    <property type="entry name" value="Competence_DNA_uptake"/>
</dbReference>
<evidence type="ECO:0000313" key="9">
    <source>
        <dbReference type="EMBL" id="RTY36830.1"/>
    </source>
</evidence>
<feature type="transmembrane region" description="Helical" evidence="6">
    <location>
        <begin position="331"/>
        <end position="351"/>
    </location>
</feature>
<evidence type="ECO:0000256" key="2">
    <source>
        <dbReference type="ARBA" id="ARBA00022475"/>
    </source>
</evidence>
<comment type="subcellular location">
    <subcellularLocation>
        <location evidence="1">Cell membrane</location>
        <topology evidence="1">Multi-pass membrane protein</topology>
    </subcellularLocation>
</comment>
<gene>
    <name evidence="9" type="ORF">EKD02_07770</name>
</gene>
<feature type="transmembrane region" description="Helical" evidence="6">
    <location>
        <begin position="490"/>
        <end position="510"/>
    </location>
</feature>
<dbReference type="Pfam" id="PF13567">
    <property type="entry name" value="DUF4131"/>
    <property type="match status" value="1"/>
</dbReference>
<comment type="caution">
    <text evidence="9">The sequence shown here is derived from an EMBL/GenBank/DDBJ whole genome shotgun (WGS) entry which is preliminary data.</text>
</comment>
<organism evidence="9 10">
    <name type="scientific">Chlorobium phaeovibrioides</name>
    <dbReference type="NCBI Taxonomy" id="1094"/>
    <lineage>
        <taxon>Bacteria</taxon>
        <taxon>Pseudomonadati</taxon>
        <taxon>Chlorobiota</taxon>
        <taxon>Chlorobiia</taxon>
        <taxon>Chlorobiales</taxon>
        <taxon>Chlorobiaceae</taxon>
        <taxon>Chlorobium/Pelodictyon group</taxon>
        <taxon>Chlorobium</taxon>
    </lineage>
</organism>
<dbReference type="InterPro" id="IPR025405">
    <property type="entry name" value="DUF4131"/>
</dbReference>
<dbReference type="PANTHER" id="PTHR30619:SF1">
    <property type="entry name" value="RECOMBINATION PROTEIN 2"/>
    <property type="match status" value="1"/>
</dbReference>
<accession>A0A3S0L178</accession>
<feature type="transmembrane region" description="Helical" evidence="6">
    <location>
        <begin position="58"/>
        <end position="80"/>
    </location>
</feature>
<evidence type="ECO:0000259" key="8">
    <source>
        <dbReference type="Pfam" id="PF13567"/>
    </source>
</evidence>
<feature type="transmembrane region" description="Helical" evidence="6">
    <location>
        <begin position="92"/>
        <end position="113"/>
    </location>
</feature>
<evidence type="ECO:0000256" key="6">
    <source>
        <dbReference type="SAM" id="Phobius"/>
    </source>
</evidence>
<evidence type="ECO:0000259" key="7">
    <source>
        <dbReference type="Pfam" id="PF03772"/>
    </source>
</evidence>
<dbReference type="AlphaFoldDB" id="A0A3S0L178"/>
<dbReference type="GO" id="GO:0005886">
    <property type="term" value="C:plasma membrane"/>
    <property type="evidence" value="ECO:0007669"/>
    <property type="project" value="UniProtKB-SubCell"/>
</dbReference>
<dbReference type="NCBIfam" id="TIGR00360">
    <property type="entry name" value="ComEC_N-term"/>
    <property type="match status" value="1"/>
</dbReference>
<dbReference type="EMBL" id="RXYK01000012">
    <property type="protein sequence ID" value="RTY36830.1"/>
    <property type="molecule type" value="Genomic_DNA"/>
</dbReference>
<dbReference type="Pfam" id="PF03772">
    <property type="entry name" value="Competence"/>
    <property type="match status" value="1"/>
</dbReference>
<name>A0A3S0L178_CHLPH</name>
<feature type="transmembrane region" description="Helical" evidence="6">
    <location>
        <begin position="556"/>
        <end position="574"/>
    </location>
</feature>
<feature type="transmembrane region" description="Helical" evidence="6">
    <location>
        <begin position="298"/>
        <end position="319"/>
    </location>
</feature>
<evidence type="ECO:0000256" key="3">
    <source>
        <dbReference type="ARBA" id="ARBA00022692"/>
    </source>
</evidence>
<proteinExistence type="predicted"/>
<evidence type="ECO:0000256" key="4">
    <source>
        <dbReference type="ARBA" id="ARBA00022989"/>
    </source>
</evidence>
<sequence length="776" mass="84231">MCCVQNLFDQHETKGLGAFVKKKNIRNIALAPYPSVRLLGFVAGGVLAGSFFPVGVEVWFGMALASLLAVGGALLYEWFLSRSGRSLAVGRFPLPVSTILFLVLVFTAFAAYADLRFNHVPRNGLLPFAGKSIVLSGRVESRPVVSSSGTRFQMEVREVFDDGDATELCDRAAVHVRGAGKGELQIRRGSLVRVKGSVTALGGAGNRGEFNPHQASRLKGVSASVFAVGVWQVQSDGESGAGWFERFLVEPVALYLENALKTRVSGGRERSFMAGVLAGQRDQLSPELELAFRRTGTAHILAVSGLHVGLLVLVVNLLLQRLKSAAWGRWAAVALTGFILLVYTMVTGGAASVRRASIMAMVVLTGAASGRQSFSLNALALADVIILFLDPLDLFSPGFQMSNAAVLSILLFNPRLNQLLNRGGGGAGRRIWRFVNSSLLLTLAASLGVAPLIAWYFGTFSLIAFVANFPVVLFSSLMLYALFGMLLLNLVSAAAAGVLGAAAQFFAALALDSASFFSSFPFGVVNFRPAAFELLLFFFLLPVPFFFLVRNRWKEGVGVLLVATNILVWQALFFPPAASPAFLSVNLGRNLSFLFSSGFESIQIDAGRKPSDGERIGRQEAGFGFSSPSALVQLFSPDSLVLGAPSRHHVLRSDSLLVLPSVVIARPAGRVVKLWSRRHSILMASGTGSLQKSELFRADTAVLWIYRFGLKQQRELASWLEYSRPKHCLLVPGGFLKRVDREMLRRFSNERPGVEFRSKERQMVVWPEEALSFRGE</sequence>
<keyword evidence="5 6" id="KW-0472">Membrane</keyword>
<keyword evidence="4 6" id="KW-1133">Transmembrane helix</keyword>
<evidence type="ECO:0000256" key="1">
    <source>
        <dbReference type="ARBA" id="ARBA00004651"/>
    </source>
</evidence>
<dbReference type="InterPro" id="IPR004477">
    <property type="entry name" value="ComEC_N"/>
</dbReference>
<feature type="transmembrane region" description="Helical" evidence="6">
    <location>
        <begin position="530"/>
        <end position="549"/>
    </location>
</feature>
<feature type="domain" description="ComEC/Rec2-related protein" evidence="7">
    <location>
        <begin position="277"/>
        <end position="543"/>
    </location>
</feature>
<evidence type="ECO:0000313" key="10">
    <source>
        <dbReference type="Proteomes" id="UP000279908"/>
    </source>
</evidence>
<feature type="transmembrane region" description="Helical" evidence="6">
    <location>
        <begin position="30"/>
        <end position="52"/>
    </location>
</feature>
<evidence type="ECO:0000256" key="5">
    <source>
        <dbReference type="ARBA" id="ARBA00023136"/>
    </source>
</evidence>
<feature type="transmembrane region" description="Helical" evidence="6">
    <location>
        <begin position="463"/>
        <end position="483"/>
    </location>
</feature>
<dbReference type="Proteomes" id="UP000279908">
    <property type="component" value="Unassembled WGS sequence"/>
</dbReference>
<dbReference type="PANTHER" id="PTHR30619">
    <property type="entry name" value="DNA INTERNALIZATION/COMPETENCE PROTEIN COMEC/REC2"/>
    <property type="match status" value="1"/>
</dbReference>